<evidence type="ECO:0000313" key="10">
    <source>
        <dbReference type="EMBL" id="KAK0480996.1"/>
    </source>
</evidence>
<evidence type="ECO:0000256" key="6">
    <source>
        <dbReference type="ARBA" id="ARBA00023444"/>
    </source>
</evidence>
<keyword evidence="11" id="KW-1185">Reference proteome</keyword>
<dbReference type="Gene3D" id="3.30.160.40">
    <property type="entry name" value="Porphobilinogen deaminase, C-terminal domain"/>
    <property type="match status" value="1"/>
</dbReference>
<dbReference type="SUPFAM" id="SSF54782">
    <property type="entry name" value="Porphobilinogen deaminase (hydroxymethylbilane synthase), C-terminal domain"/>
    <property type="match status" value="1"/>
</dbReference>
<dbReference type="Pfam" id="PF01379">
    <property type="entry name" value="Porphobil_deam"/>
    <property type="match status" value="1"/>
</dbReference>
<comment type="similarity">
    <text evidence="1">Belongs to the HMBS family.</text>
</comment>
<dbReference type="InterPro" id="IPR036803">
    <property type="entry name" value="Porphobilinogen_deaminase_C_sf"/>
</dbReference>
<evidence type="ECO:0000256" key="2">
    <source>
        <dbReference type="ARBA" id="ARBA00012655"/>
    </source>
</evidence>
<reference evidence="10" key="1">
    <citation type="submission" date="2023-06" db="EMBL/GenBank/DDBJ databases">
        <authorList>
            <consortium name="Lawrence Berkeley National Laboratory"/>
            <person name="Ahrendt S."/>
            <person name="Sahu N."/>
            <person name="Indic B."/>
            <person name="Wong-Bajracharya J."/>
            <person name="Merenyi Z."/>
            <person name="Ke H.-M."/>
            <person name="Monk M."/>
            <person name="Kocsube S."/>
            <person name="Drula E."/>
            <person name="Lipzen A."/>
            <person name="Balint B."/>
            <person name="Henrissat B."/>
            <person name="Andreopoulos B."/>
            <person name="Martin F.M."/>
            <person name="Harder C.B."/>
            <person name="Rigling D."/>
            <person name="Ford K.L."/>
            <person name="Foster G.D."/>
            <person name="Pangilinan J."/>
            <person name="Papanicolaou A."/>
            <person name="Barry K."/>
            <person name="LaButti K."/>
            <person name="Viragh M."/>
            <person name="Koriabine M."/>
            <person name="Yan M."/>
            <person name="Riley R."/>
            <person name="Champramary S."/>
            <person name="Plett K.L."/>
            <person name="Tsai I.J."/>
            <person name="Slot J."/>
            <person name="Sipos G."/>
            <person name="Plett J."/>
            <person name="Nagy L.G."/>
            <person name="Grigoriev I.V."/>
        </authorList>
    </citation>
    <scope>NUCLEOTIDE SEQUENCE</scope>
    <source>
        <strain evidence="10">HWK02</strain>
    </source>
</reference>
<dbReference type="PANTHER" id="PTHR11557">
    <property type="entry name" value="PORPHOBILINOGEN DEAMINASE"/>
    <property type="match status" value="1"/>
</dbReference>
<feature type="domain" description="Porphobilinogen deaminase N-terminal" evidence="8">
    <location>
        <begin position="29"/>
        <end position="185"/>
    </location>
</feature>
<dbReference type="AlphaFoldDB" id="A0AA39PBY1"/>
<evidence type="ECO:0000256" key="7">
    <source>
        <dbReference type="ARBA" id="ARBA00030685"/>
    </source>
</evidence>
<dbReference type="Pfam" id="PF03900">
    <property type="entry name" value="Porphobil_deamC"/>
    <property type="match status" value="1"/>
</dbReference>
<protein>
    <recommendedName>
        <fullName evidence="2">hydroxymethylbilane synthase</fullName>
        <ecNumber evidence="2">2.5.1.61</ecNumber>
    </recommendedName>
    <alternativeName>
        <fullName evidence="7">Pre-uroporphyrinogen synthase</fullName>
    </alternativeName>
</protein>
<dbReference type="InterPro" id="IPR022417">
    <property type="entry name" value="Porphobilin_deaminase_N"/>
</dbReference>
<evidence type="ECO:0000256" key="5">
    <source>
        <dbReference type="ARBA" id="ARBA00023244"/>
    </source>
</evidence>
<dbReference type="GO" id="GO:0004418">
    <property type="term" value="F:hydroxymethylbilane synthase activity"/>
    <property type="evidence" value="ECO:0007669"/>
    <property type="project" value="UniProtKB-EC"/>
</dbReference>
<dbReference type="InterPro" id="IPR022418">
    <property type="entry name" value="Porphobilinogen_deaminase_C"/>
</dbReference>
<dbReference type="InterPro" id="IPR000860">
    <property type="entry name" value="HemC"/>
</dbReference>
<dbReference type="PANTHER" id="PTHR11557:SF0">
    <property type="entry name" value="PORPHOBILINOGEN DEAMINASE"/>
    <property type="match status" value="1"/>
</dbReference>
<gene>
    <name evidence="10" type="ORF">EDD18DRAFT_1437077</name>
</gene>
<comment type="caution">
    <text evidence="10">The sequence shown here is derived from an EMBL/GenBank/DDBJ whole genome shotgun (WGS) entry which is preliminary data.</text>
</comment>
<dbReference type="GO" id="GO:0005737">
    <property type="term" value="C:cytoplasm"/>
    <property type="evidence" value="ECO:0007669"/>
    <property type="project" value="TreeGrafter"/>
</dbReference>
<keyword evidence="5" id="KW-0627">Porphyrin biosynthesis</keyword>
<evidence type="ECO:0000256" key="1">
    <source>
        <dbReference type="ARBA" id="ARBA00005638"/>
    </source>
</evidence>
<evidence type="ECO:0000256" key="4">
    <source>
        <dbReference type="ARBA" id="ARBA00023133"/>
    </source>
</evidence>
<evidence type="ECO:0000313" key="11">
    <source>
        <dbReference type="Proteomes" id="UP001175228"/>
    </source>
</evidence>
<dbReference type="Proteomes" id="UP001175228">
    <property type="component" value="Unassembled WGS sequence"/>
</dbReference>
<keyword evidence="3" id="KW-0808">Transferase</keyword>
<dbReference type="EC" id="2.5.1.61" evidence="2"/>
<dbReference type="PRINTS" id="PR00151">
    <property type="entry name" value="PORPHBDMNASE"/>
</dbReference>
<sequence length="285" mass="30764">MKVCPRVTLNVTCVAFEALPPPSDSPRLTFTTSFLATVGDRNQSQALFLMGGKVLWTKELEVVPEGRGGGHAHPLSQDIPTVLPDSCIIGAIMEREDPVAWRTLDDLPAGSVVGMSSVRRVAQLKCNSPKLKFLNVLYNRNTWLAKLDADDGPYAALILAKSGMLCVGMGHCITTDLPPPTTVPCCDDTEVLKLCKSITHKETQIRCLAEHACLRVLEGGCSVPVWVNSMFENGTLALTGCVTSLDGNEPIKHTLKEPVSSVLMKVLIASGTGKILDDINIDREK</sequence>
<dbReference type="EMBL" id="JAUEPU010000079">
    <property type="protein sequence ID" value="KAK0480996.1"/>
    <property type="molecule type" value="Genomic_DNA"/>
</dbReference>
<evidence type="ECO:0000259" key="9">
    <source>
        <dbReference type="Pfam" id="PF03900"/>
    </source>
</evidence>
<comment type="pathway">
    <text evidence="6">Porphyrin-containing compound metabolism.</text>
</comment>
<name>A0AA39PBY1_9AGAR</name>
<dbReference type="GO" id="GO:0006783">
    <property type="term" value="P:heme biosynthetic process"/>
    <property type="evidence" value="ECO:0007669"/>
    <property type="project" value="UniProtKB-KW"/>
</dbReference>
<organism evidence="10 11">
    <name type="scientific">Armillaria luteobubalina</name>
    <dbReference type="NCBI Taxonomy" id="153913"/>
    <lineage>
        <taxon>Eukaryota</taxon>
        <taxon>Fungi</taxon>
        <taxon>Dikarya</taxon>
        <taxon>Basidiomycota</taxon>
        <taxon>Agaricomycotina</taxon>
        <taxon>Agaricomycetes</taxon>
        <taxon>Agaricomycetidae</taxon>
        <taxon>Agaricales</taxon>
        <taxon>Marasmiineae</taxon>
        <taxon>Physalacriaceae</taxon>
        <taxon>Armillaria</taxon>
    </lineage>
</organism>
<dbReference type="SUPFAM" id="SSF53850">
    <property type="entry name" value="Periplasmic binding protein-like II"/>
    <property type="match status" value="1"/>
</dbReference>
<dbReference type="Gene3D" id="3.40.190.10">
    <property type="entry name" value="Periplasmic binding protein-like II"/>
    <property type="match status" value="2"/>
</dbReference>
<evidence type="ECO:0000256" key="3">
    <source>
        <dbReference type="ARBA" id="ARBA00022679"/>
    </source>
</evidence>
<proteinExistence type="inferred from homology"/>
<accession>A0AA39PBY1</accession>
<feature type="domain" description="Porphobilinogen deaminase C-terminal" evidence="9">
    <location>
        <begin position="205"/>
        <end position="252"/>
    </location>
</feature>
<evidence type="ECO:0000259" key="8">
    <source>
        <dbReference type="Pfam" id="PF01379"/>
    </source>
</evidence>
<keyword evidence="4" id="KW-0350">Heme biosynthesis</keyword>